<sequence>MGARNNAYFKEPNIVTVYPAGDYEFSYGLIINGIFNAIFALIINGYYDHLYSGFGITTTKFGERLMLVGQGILLLSERANITLRNIGSDIVSISSNGPASNSAYLNLKRIGIYSFSNYLKSSIC</sequence>
<dbReference type="RefSeq" id="WP_142344879.1">
    <property type="nucleotide sequence ID" value="NZ_NUHO01000243.1"/>
</dbReference>
<evidence type="ECO:0000313" key="3">
    <source>
        <dbReference type="Proteomes" id="UP000222054"/>
    </source>
</evidence>
<name>A0A2B9DK25_BACCE</name>
<evidence type="ECO:0000313" key="2">
    <source>
        <dbReference type="EMBL" id="PGM87389.1"/>
    </source>
</evidence>
<keyword evidence="1" id="KW-0812">Transmembrane</keyword>
<reference evidence="2 3" key="1">
    <citation type="submission" date="2017-09" db="EMBL/GenBank/DDBJ databases">
        <title>Large-scale bioinformatics analysis of Bacillus genomes uncovers conserved roles of natural products in bacterial physiology.</title>
        <authorList>
            <consortium name="Agbiome Team Llc"/>
            <person name="Bleich R.M."/>
            <person name="Grubbs K.J."/>
            <person name="Santa Maria K.C."/>
            <person name="Allen S.E."/>
            <person name="Farag S."/>
            <person name="Shank E.A."/>
            <person name="Bowers A."/>
        </authorList>
    </citation>
    <scope>NUCLEOTIDE SEQUENCE [LARGE SCALE GENOMIC DNA]</scope>
    <source>
        <strain evidence="2 3">AFS053130</strain>
    </source>
</reference>
<comment type="caution">
    <text evidence="2">The sequence shown here is derived from an EMBL/GenBank/DDBJ whole genome shotgun (WGS) entry which is preliminary data.</text>
</comment>
<dbReference type="AlphaFoldDB" id="A0A2B9DK25"/>
<evidence type="ECO:0000256" key="1">
    <source>
        <dbReference type="SAM" id="Phobius"/>
    </source>
</evidence>
<gene>
    <name evidence="2" type="ORF">CN958_30305</name>
</gene>
<feature type="transmembrane region" description="Helical" evidence="1">
    <location>
        <begin position="25"/>
        <end position="47"/>
    </location>
</feature>
<keyword evidence="1" id="KW-1133">Transmembrane helix</keyword>
<dbReference type="EMBL" id="NUHO01000243">
    <property type="protein sequence ID" value="PGM87389.1"/>
    <property type="molecule type" value="Genomic_DNA"/>
</dbReference>
<proteinExistence type="predicted"/>
<dbReference type="Proteomes" id="UP000222054">
    <property type="component" value="Unassembled WGS sequence"/>
</dbReference>
<keyword evidence="1" id="KW-0472">Membrane</keyword>
<accession>A0A2B9DK25</accession>
<protein>
    <submittedName>
        <fullName evidence="2">Uncharacterized protein</fullName>
    </submittedName>
</protein>
<organism evidence="2 3">
    <name type="scientific">Bacillus cereus</name>
    <dbReference type="NCBI Taxonomy" id="1396"/>
    <lineage>
        <taxon>Bacteria</taxon>
        <taxon>Bacillati</taxon>
        <taxon>Bacillota</taxon>
        <taxon>Bacilli</taxon>
        <taxon>Bacillales</taxon>
        <taxon>Bacillaceae</taxon>
        <taxon>Bacillus</taxon>
        <taxon>Bacillus cereus group</taxon>
    </lineage>
</organism>